<feature type="transmembrane region" description="Helical" evidence="1">
    <location>
        <begin position="6"/>
        <end position="24"/>
    </location>
</feature>
<organism evidence="2 3">
    <name type="scientific">Candidatus Giovannonibacteria bacterium RIFCSPHIGHO2_12_FULL_43_15</name>
    <dbReference type="NCBI Taxonomy" id="1798341"/>
    <lineage>
        <taxon>Bacteria</taxon>
        <taxon>Candidatus Giovannoniibacteriota</taxon>
    </lineage>
</organism>
<sequence>MKFLPKILFLVLIVASGGYFWLLLSGTHPTFGLMSSLSAAVLVFFLGILGVSFILLEPNLTALSLFLSASPVLLFLENKYLALGIMLGLSILSFIPTRRIKKEIKSRITFSIREILHKGMPTFLTLMALSLAAFFYPIEGIRKFEDIIPESFFEKALTFLPFEVPSDALYRTSIDLLQERFRAYERYLPAVFAFAVFVAFRTLFIPLGWLGIAISWIAFKILLYAGVVKISTRPIPQEYIEFK</sequence>
<evidence type="ECO:0000256" key="1">
    <source>
        <dbReference type="SAM" id="Phobius"/>
    </source>
</evidence>
<evidence type="ECO:0000313" key="2">
    <source>
        <dbReference type="EMBL" id="OGF77174.1"/>
    </source>
</evidence>
<dbReference type="Proteomes" id="UP000177723">
    <property type="component" value="Unassembled WGS sequence"/>
</dbReference>
<name>A0A1F5WNJ5_9BACT</name>
<comment type="caution">
    <text evidence="2">The sequence shown here is derived from an EMBL/GenBank/DDBJ whole genome shotgun (WGS) entry which is preliminary data.</text>
</comment>
<accession>A0A1F5WNJ5</accession>
<feature type="transmembrane region" description="Helical" evidence="1">
    <location>
        <begin position="36"/>
        <end position="56"/>
    </location>
</feature>
<feature type="transmembrane region" description="Helical" evidence="1">
    <location>
        <begin position="119"/>
        <end position="138"/>
    </location>
</feature>
<feature type="transmembrane region" description="Helical" evidence="1">
    <location>
        <begin position="190"/>
        <end position="223"/>
    </location>
</feature>
<dbReference type="EMBL" id="MFHT01000031">
    <property type="protein sequence ID" value="OGF77174.1"/>
    <property type="molecule type" value="Genomic_DNA"/>
</dbReference>
<reference evidence="2 3" key="1">
    <citation type="journal article" date="2016" name="Nat. Commun.">
        <title>Thousands of microbial genomes shed light on interconnected biogeochemical processes in an aquifer system.</title>
        <authorList>
            <person name="Anantharaman K."/>
            <person name="Brown C.T."/>
            <person name="Hug L.A."/>
            <person name="Sharon I."/>
            <person name="Castelle C.J."/>
            <person name="Probst A.J."/>
            <person name="Thomas B.C."/>
            <person name="Singh A."/>
            <person name="Wilkins M.J."/>
            <person name="Karaoz U."/>
            <person name="Brodie E.L."/>
            <person name="Williams K.H."/>
            <person name="Hubbard S.S."/>
            <person name="Banfield J.F."/>
        </authorList>
    </citation>
    <scope>NUCLEOTIDE SEQUENCE [LARGE SCALE GENOMIC DNA]</scope>
</reference>
<evidence type="ECO:0000313" key="3">
    <source>
        <dbReference type="Proteomes" id="UP000177723"/>
    </source>
</evidence>
<dbReference type="AlphaFoldDB" id="A0A1F5WNJ5"/>
<keyword evidence="1" id="KW-0472">Membrane</keyword>
<proteinExistence type="predicted"/>
<protein>
    <submittedName>
        <fullName evidence="2">Uncharacterized protein</fullName>
    </submittedName>
</protein>
<gene>
    <name evidence="2" type="ORF">A3F23_01350</name>
</gene>
<keyword evidence="1" id="KW-1133">Transmembrane helix</keyword>
<keyword evidence="1" id="KW-0812">Transmembrane</keyword>